<keyword evidence="2" id="KW-1133">Transmembrane helix</keyword>
<keyword evidence="2" id="KW-0812">Transmembrane</keyword>
<feature type="compositionally biased region" description="Low complexity" evidence="1">
    <location>
        <begin position="310"/>
        <end position="335"/>
    </location>
</feature>
<dbReference type="OrthoDB" id="3784821at2759"/>
<feature type="compositionally biased region" description="Pro residues" evidence="1">
    <location>
        <begin position="375"/>
        <end position="391"/>
    </location>
</feature>
<feature type="compositionally biased region" description="Pro residues" evidence="1">
    <location>
        <begin position="262"/>
        <end position="277"/>
    </location>
</feature>
<feature type="region of interest" description="Disordered" evidence="1">
    <location>
        <begin position="262"/>
        <end position="346"/>
    </location>
</feature>
<dbReference type="AlphaFoldDB" id="A0A178Z7C5"/>
<feature type="region of interest" description="Disordered" evidence="1">
    <location>
        <begin position="1"/>
        <end position="55"/>
    </location>
</feature>
<feature type="compositionally biased region" description="Low complexity" evidence="1">
    <location>
        <begin position="118"/>
        <end position="136"/>
    </location>
</feature>
<feature type="compositionally biased region" description="Low complexity" evidence="1">
    <location>
        <begin position="29"/>
        <end position="53"/>
    </location>
</feature>
<dbReference type="EMBL" id="LVYI01000012">
    <property type="protein sequence ID" value="OAP55083.1"/>
    <property type="molecule type" value="Genomic_DNA"/>
</dbReference>
<feature type="region of interest" description="Disordered" evidence="1">
    <location>
        <begin position="449"/>
        <end position="476"/>
    </location>
</feature>
<protein>
    <submittedName>
        <fullName evidence="3">Uncharacterized protein</fullName>
    </submittedName>
</protein>
<dbReference type="InterPro" id="IPR017956">
    <property type="entry name" value="AT_hook_DNA-bd_motif"/>
</dbReference>
<feature type="compositionally biased region" description="Low complexity" evidence="1">
    <location>
        <begin position="362"/>
        <end position="374"/>
    </location>
</feature>
<evidence type="ECO:0000256" key="2">
    <source>
        <dbReference type="SAM" id="Phobius"/>
    </source>
</evidence>
<dbReference type="GO" id="GO:0003677">
    <property type="term" value="F:DNA binding"/>
    <property type="evidence" value="ECO:0007669"/>
    <property type="project" value="InterPro"/>
</dbReference>
<evidence type="ECO:0000313" key="4">
    <source>
        <dbReference type="Proteomes" id="UP000078343"/>
    </source>
</evidence>
<feature type="compositionally biased region" description="Basic and acidic residues" evidence="1">
    <location>
        <begin position="137"/>
        <end position="152"/>
    </location>
</feature>
<proteinExistence type="predicted"/>
<gene>
    <name evidence="3" type="ORF">AYL99_10783</name>
</gene>
<evidence type="ECO:0000256" key="1">
    <source>
        <dbReference type="SAM" id="MobiDB-lite"/>
    </source>
</evidence>
<dbReference type="Proteomes" id="UP000078343">
    <property type="component" value="Unassembled WGS sequence"/>
</dbReference>
<feature type="region of interest" description="Disordered" evidence="1">
    <location>
        <begin position="362"/>
        <end position="402"/>
    </location>
</feature>
<name>A0A178Z7C5_9EURO</name>
<feature type="compositionally biased region" description="Polar residues" evidence="1">
    <location>
        <begin position="159"/>
        <end position="175"/>
    </location>
</feature>
<feature type="transmembrane region" description="Helical" evidence="2">
    <location>
        <begin position="416"/>
        <end position="434"/>
    </location>
</feature>
<dbReference type="STRING" id="1367422.A0A178Z7C5"/>
<dbReference type="RefSeq" id="XP_018688450.1">
    <property type="nucleotide sequence ID" value="XM_018842289.1"/>
</dbReference>
<accession>A0A178Z7C5</accession>
<dbReference type="GeneID" id="30014951"/>
<feature type="compositionally biased region" description="Low complexity" evidence="1">
    <location>
        <begin position="89"/>
        <end position="105"/>
    </location>
</feature>
<keyword evidence="4" id="KW-1185">Reference proteome</keyword>
<sequence>MAEVVVTTKKRGRPPKNQQHVETDGDLVAAPKSRGRPASSASGVSVASTTRSGKAAKQIIVEELEEAVVVVDDGEKKPKASGVVKRKAAAPAPAASSASAVAVASKTPDATKSRKSPRPTTTTAPTTTTTTTSLATQHEHDVSALVKTERKTKAAKSVAKNTEVSRSAQKISQPRTTTTTTTTPAAADIDDPRLSISTILGHAKAFSKQSDQLQWDILQLIRQKEEAVLSQQLSLPHAESETQLQTPPTQTSQIPLAIDAIPVPPAYEPSSTMPPPVRGAVSTAPAPRTASDTPSHNPPALTSEPAHPFSTQTLASALSAQQAHVPPSSLLSSPLGSAQGPQHQVRPFSSTKALPMSTTIALAARSSSSAGSRPSMPPRPPTVPSEGPPGGAPKLSDLPLEQLKKDPRYRKASTRYTTFVVALPFAIVSSYFLWERYREHQAYLQKVRDARAKGPGSDDLASTTAASVPGQHNDRE</sequence>
<keyword evidence="2" id="KW-0472">Membrane</keyword>
<dbReference type="Pfam" id="PF02178">
    <property type="entry name" value="AT_hook"/>
    <property type="match status" value="2"/>
</dbReference>
<comment type="caution">
    <text evidence="3">The sequence shown here is derived from an EMBL/GenBank/DDBJ whole genome shotgun (WGS) entry which is preliminary data.</text>
</comment>
<reference evidence="3 4" key="1">
    <citation type="submission" date="2016-04" db="EMBL/GenBank/DDBJ databases">
        <title>Draft genome of Fonsecaea erecta CBS 125763.</title>
        <authorList>
            <person name="Weiss V.A."/>
            <person name="Vicente V.A."/>
            <person name="Raittz R.T."/>
            <person name="Moreno L.F."/>
            <person name="De Souza E.M."/>
            <person name="Pedrosa F.O."/>
            <person name="Steffens M.B."/>
            <person name="Faoro H."/>
            <person name="Tadra-Sfeir M.Z."/>
            <person name="Najafzadeh M.J."/>
            <person name="Felipe M.S."/>
            <person name="Teixeira M."/>
            <person name="Sun J."/>
            <person name="Xi L."/>
            <person name="Gomes R."/>
            <person name="De Azevedo C.M."/>
            <person name="Salgado C.G."/>
            <person name="Da Silva M.B."/>
            <person name="Nascimento M.F."/>
            <person name="Queiroz-Telles F."/>
            <person name="Attili D.S."/>
            <person name="Gorbushina A."/>
        </authorList>
    </citation>
    <scope>NUCLEOTIDE SEQUENCE [LARGE SCALE GENOMIC DNA]</scope>
    <source>
        <strain evidence="3 4">CBS 125763</strain>
    </source>
</reference>
<evidence type="ECO:0000313" key="3">
    <source>
        <dbReference type="EMBL" id="OAP55083.1"/>
    </source>
</evidence>
<dbReference type="SMART" id="SM00384">
    <property type="entry name" value="AT_hook"/>
    <property type="match status" value="2"/>
</dbReference>
<feature type="region of interest" description="Disordered" evidence="1">
    <location>
        <begin position="72"/>
        <end position="188"/>
    </location>
</feature>
<organism evidence="3 4">
    <name type="scientific">Fonsecaea erecta</name>
    <dbReference type="NCBI Taxonomy" id="1367422"/>
    <lineage>
        <taxon>Eukaryota</taxon>
        <taxon>Fungi</taxon>
        <taxon>Dikarya</taxon>
        <taxon>Ascomycota</taxon>
        <taxon>Pezizomycotina</taxon>
        <taxon>Eurotiomycetes</taxon>
        <taxon>Chaetothyriomycetidae</taxon>
        <taxon>Chaetothyriales</taxon>
        <taxon>Herpotrichiellaceae</taxon>
        <taxon>Fonsecaea</taxon>
    </lineage>
</organism>